<dbReference type="InterPro" id="IPR000421">
    <property type="entry name" value="FA58C"/>
</dbReference>
<reference evidence="4 5" key="1">
    <citation type="submission" date="2019-01" db="EMBL/GenBank/DDBJ databases">
        <title>Pseudolysobacter antarctica gen. nov., sp. nov., isolated from Fildes Peninsula, Antarctica.</title>
        <authorList>
            <person name="Wei Z."/>
            <person name="Peng F."/>
        </authorList>
    </citation>
    <scope>NUCLEOTIDE SEQUENCE [LARGE SCALE GENOMIC DNA]</scope>
    <source>
        <strain evidence="4 5">AQ6-296</strain>
    </source>
</reference>
<organism evidence="4 5">
    <name type="scientific">Pseudolysobacter antarcticus</name>
    <dbReference type="NCBI Taxonomy" id="2511995"/>
    <lineage>
        <taxon>Bacteria</taxon>
        <taxon>Pseudomonadati</taxon>
        <taxon>Pseudomonadota</taxon>
        <taxon>Gammaproteobacteria</taxon>
        <taxon>Lysobacterales</taxon>
        <taxon>Rhodanobacteraceae</taxon>
        <taxon>Pseudolysobacter</taxon>
    </lineage>
</organism>
<dbReference type="GO" id="GO:0005975">
    <property type="term" value="P:carbohydrate metabolic process"/>
    <property type="evidence" value="ECO:0007669"/>
    <property type="project" value="InterPro"/>
</dbReference>
<dbReference type="PROSITE" id="PS50022">
    <property type="entry name" value="FA58C_3"/>
    <property type="match status" value="1"/>
</dbReference>
<dbReference type="InterPro" id="IPR008928">
    <property type="entry name" value="6-hairpin_glycosidase_sf"/>
</dbReference>
<proteinExistence type="predicted"/>
<evidence type="ECO:0000313" key="4">
    <source>
        <dbReference type="EMBL" id="QBB70776.1"/>
    </source>
</evidence>
<dbReference type="Gene3D" id="2.60.120.260">
    <property type="entry name" value="Galactose-binding domain-like"/>
    <property type="match status" value="2"/>
</dbReference>
<dbReference type="KEGG" id="xbc:ELE36_10645"/>
<evidence type="ECO:0000256" key="2">
    <source>
        <dbReference type="SAM" id="SignalP"/>
    </source>
</evidence>
<name>A0A411HJQ9_9GAMM</name>
<sequence length="1079" mass="119696">MLFRRANLATRKHACITSITAFLLHAGLLLSTLVFSPAAFAQSEKPTSEQQDTILDNFDNIDAWKAEASDDVDVSLHGDADEQGKSMRMDFDFHGVSGYATARRDLALDFPDNYELSFRVRGDAPINNLQFKLVDASGENVWWINRSDFVFGRDWQLIRIKKRQLDFAWGPTKDRVLRHSAKLELVVSSGHGGGHGSVYFDTLKFRALPVEGSLPLPVAQLSASSSRADSKPNAALDGDDTTAWRSGPKSGRQQFLQIDFQQPREFGGLVLHWLKDGYASDYDVQFSDDAEHWITQRSVHDSRGGAVPLYLPESETRYVRLALHHGPAKGYALAEIEIKDLAFAASPNAFLTSIARDAKRGMYPRGFSGEQSYWTLVGIDGGAQQGLLSEDGILETGKSSFSIEPFLLSDKKLLTWADVDIAQTLQEGYLPIPSVTWRTPNLALHITAFASGTRAQSQMFTRYRVENLSAEAREISLLLAVRPLQVNPPTQFLNGAGGVSPIHDLDWQAGTLSVNSQPKIVPLPIPDSFHATRFDDGEIVVRMAQQQWPQATTVHDDSGYASGAFVYRLKLAAFASTEIAIAVPLSGAMPPTPSSRSSLQWLNQQQAEVAAEWRGKLNRVGLHLPPAGQALADTLRTSLAHILISRDGAALQPGTRAYSRSWVRDGAMMNEALLRLGAENVARDFVEWYAAHQFSNGKVPCCVDWRGSDPVPENDSHGELIYAIAELYRYGHDRELLARLWPHVEAAATYMEGLRQSERTAKNRSAERVEFFGLMPASISHEGYSERPMHSYWDDFWALRGYKDAADMAAVLGKQTAADALARQRNEFRTDLFASIKHSGETHKIDYLAGCAELGDFDATSSTIAIAPGGEQARLPSEKVTATFERYWRDFVARRDSPNWDVYTPYELRTVGIFVRLGWTERAQELLNFFFSGRRPGAWNQWAEVVGRESRTPRFVGDMPHGWVASDFIRSALDMFAYEREADQSLVIGAGLPSAWLEGNGIAIENLRTPYGKLSYSLKHVLKKRILHIDTGIDAPGGLVFIASGKAALGKVSIDKKPAFWSGRELHIAHLPADIVIDD</sequence>
<dbReference type="InterPro" id="IPR008979">
    <property type="entry name" value="Galactose-bd-like_sf"/>
</dbReference>
<feature type="region of interest" description="Disordered" evidence="1">
    <location>
        <begin position="225"/>
        <end position="248"/>
    </location>
</feature>
<dbReference type="Proteomes" id="UP000291562">
    <property type="component" value="Chromosome"/>
</dbReference>
<protein>
    <submittedName>
        <fullName evidence="4">Coagulation factor 5/8 type domain-containing protein</fullName>
    </submittedName>
</protein>
<keyword evidence="5" id="KW-1185">Reference proteome</keyword>
<dbReference type="Pfam" id="PF00754">
    <property type="entry name" value="F5_F8_type_C"/>
    <property type="match status" value="1"/>
</dbReference>
<feature type="domain" description="F5/8 type C" evidence="3">
    <location>
        <begin position="202"/>
        <end position="341"/>
    </location>
</feature>
<accession>A0A411HJQ9</accession>
<keyword evidence="2" id="KW-0732">Signal</keyword>
<feature type="chain" id="PRO_5019228471" evidence="2">
    <location>
        <begin position="42"/>
        <end position="1079"/>
    </location>
</feature>
<dbReference type="Gene3D" id="1.50.10.10">
    <property type="match status" value="1"/>
</dbReference>
<gene>
    <name evidence="4" type="ORF">ELE36_10645</name>
</gene>
<dbReference type="SUPFAM" id="SSF49785">
    <property type="entry name" value="Galactose-binding domain-like"/>
    <property type="match status" value="2"/>
</dbReference>
<dbReference type="SUPFAM" id="SSF48208">
    <property type="entry name" value="Six-hairpin glycosidases"/>
    <property type="match status" value="1"/>
</dbReference>
<evidence type="ECO:0000256" key="1">
    <source>
        <dbReference type="SAM" id="MobiDB-lite"/>
    </source>
</evidence>
<dbReference type="InterPro" id="IPR012341">
    <property type="entry name" value="6hp_glycosidase-like_sf"/>
</dbReference>
<dbReference type="AlphaFoldDB" id="A0A411HJQ9"/>
<feature type="signal peptide" evidence="2">
    <location>
        <begin position="1"/>
        <end position="41"/>
    </location>
</feature>
<dbReference type="EMBL" id="CP035704">
    <property type="protein sequence ID" value="QBB70776.1"/>
    <property type="molecule type" value="Genomic_DNA"/>
</dbReference>
<dbReference type="RefSeq" id="WP_129833134.1">
    <property type="nucleotide sequence ID" value="NZ_CP035704.1"/>
</dbReference>
<dbReference type="OrthoDB" id="9763537at2"/>
<evidence type="ECO:0000259" key="3">
    <source>
        <dbReference type="PROSITE" id="PS50022"/>
    </source>
</evidence>
<evidence type="ECO:0000313" key="5">
    <source>
        <dbReference type="Proteomes" id="UP000291562"/>
    </source>
</evidence>